<evidence type="ECO:0000256" key="5">
    <source>
        <dbReference type="ARBA" id="ARBA00022679"/>
    </source>
</evidence>
<dbReference type="InterPro" id="IPR001127">
    <property type="entry name" value="PTS_EIIA_1_perm"/>
</dbReference>
<keyword evidence="3" id="KW-1003">Cell membrane</keyword>
<dbReference type="Pfam" id="PF02378">
    <property type="entry name" value="PTS_EIIC"/>
    <property type="match status" value="1"/>
</dbReference>
<feature type="transmembrane region" description="Helical" evidence="12">
    <location>
        <begin position="100"/>
        <end position="122"/>
    </location>
</feature>
<dbReference type="InterPro" id="IPR018113">
    <property type="entry name" value="PTrfase_EIIB_Cys"/>
</dbReference>
<evidence type="ECO:0000256" key="8">
    <source>
        <dbReference type="ARBA" id="ARBA00022777"/>
    </source>
</evidence>
<dbReference type="GO" id="GO:0009401">
    <property type="term" value="P:phosphoenolpyruvate-dependent sugar phosphotransferase system"/>
    <property type="evidence" value="ECO:0007669"/>
    <property type="project" value="UniProtKB-KW"/>
</dbReference>
<sequence>MKYKELISQILESVGGEKNIETVTHCMTRLRFVLKDDSKASIEAAKKINGVVGCVSKGGQFQIVIGTHVSEVYDELIKSTNIKQSDDGEQKKEKKNIVSALFDTMASVVMPMIGPLAGAGMIKAILSILVQFNLVDSASQTYQIFYMVADCVFYYMPFFLAFSAGKKFKCNPYLSLIFAAMLVHPTYIGFKTAGEAVSVIGLPVTLATYTSSVVPIILIVYFQSIIEKFVTKLTPKAIKTFFVPMIVILITVPVGFVALGPLGAIIGEYLAKVFTFLEANVGWFVPMLIGGLCPLLVMTGMHYAIGSAQSIQRATMGYATILAPGMVCSNMAQSAATFGVALKTKNAELKSLASTVGITALCGITEPTLYGIGLKLKKPLYCSMIAGAIGGLYAGITGVKQWAYGTSTIFALPVYLGSDNSFINICIAVAISMILAFVLSYITHKDESNTSEKTKSVDANLINKRKELFAPIKGELIQLSDVTDDAFKSEAMGKGCAIIPSEGIVYSPIDGVIEMIFETKHAIGIKDKDGVEILIHIGLDTVKLNGKYFETHVSVGQEVKKGEKLISFDLKEIKNEGYDITTPIIVTNSSDFLDIVETNEKEVSTDSTILTVIS</sequence>
<dbReference type="Proteomes" id="UP000243297">
    <property type="component" value="Unassembled WGS sequence"/>
</dbReference>
<dbReference type="Gene3D" id="3.30.1360.60">
    <property type="entry name" value="Glucose permease domain IIB"/>
    <property type="match status" value="1"/>
</dbReference>
<dbReference type="InterPro" id="IPR011055">
    <property type="entry name" value="Dup_hybrid_motif"/>
</dbReference>
<dbReference type="InterPro" id="IPR011297">
    <property type="entry name" value="PTS_IIABC_b_glu"/>
</dbReference>
<keyword evidence="6" id="KW-0598">Phosphotransferase system</keyword>
<dbReference type="GO" id="GO:0016301">
    <property type="term" value="F:kinase activity"/>
    <property type="evidence" value="ECO:0007669"/>
    <property type="project" value="UniProtKB-KW"/>
</dbReference>
<dbReference type="CDD" id="cd00212">
    <property type="entry name" value="PTS_IIB_glc"/>
    <property type="match status" value="1"/>
</dbReference>
<dbReference type="SUPFAM" id="SSF51261">
    <property type="entry name" value="Duplicated hybrid motif"/>
    <property type="match status" value="1"/>
</dbReference>
<feature type="domain" description="PTS EIIB type-1" evidence="14">
    <location>
        <begin position="4"/>
        <end position="86"/>
    </location>
</feature>
<keyword evidence="9 12" id="KW-1133">Transmembrane helix</keyword>
<dbReference type="InterPro" id="IPR050558">
    <property type="entry name" value="PTS_Sugar-Specific_Components"/>
</dbReference>
<dbReference type="RefSeq" id="WP_078711823.1">
    <property type="nucleotide sequence ID" value="NZ_FUWY01000003.1"/>
</dbReference>
<feature type="transmembrane region" description="Helical" evidence="12">
    <location>
        <begin position="283"/>
        <end position="305"/>
    </location>
</feature>
<dbReference type="PANTHER" id="PTHR30175">
    <property type="entry name" value="PHOSPHOTRANSFERASE SYSTEM TRANSPORT PROTEIN"/>
    <property type="match status" value="1"/>
</dbReference>
<evidence type="ECO:0000313" key="17">
    <source>
        <dbReference type="Proteomes" id="UP000243297"/>
    </source>
</evidence>
<dbReference type="NCBIfam" id="TIGR00826">
    <property type="entry name" value="EIIB_glc"/>
    <property type="match status" value="1"/>
</dbReference>
<dbReference type="STRING" id="118967.SAMN02745191_1422"/>
<dbReference type="CDD" id="cd00210">
    <property type="entry name" value="PTS_IIA_glc"/>
    <property type="match status" value="1"/>
</dbReference>
<feature type="transmembrane region" description="Helical" evidence="12">
    <location>
        <begin position="352"/>
        <end position="373"/>
    </location>
</feature>
<dbReference type="Pfam" id="PF00358">
    <property type="entry name" value="PTS_EIIA_1"/>
    <property type="match status" value="1"/>
</dbReference>
<dbReference type="PROSITE" id="PS51093">
    <property type="entry name" value="PTS_EIIA_TYPE_1"/>
    <property type="match status" value="1"/>
</dbReference>
<dbReference type="FunFam" id="3.30.1360.60:FF:000001">
    <property type="entry name" value="PTS system glucose-specific IIBC component PtsG"/>
    <property type="match status" value="1"/>
</dbReference>
<evidence type="ECO:0000256" key="6">
    <source>
        <dbReference type="ARBA" id="ARBA00022683"/>
    </source>
</evidence>
<dbReference type="InterPro" id="IPR001996">
    <property type="entry name" value="PTS_IIB_1"/>
</dbReference>
<keyword evidence="4" id="KW-0762">Sugar transport</keyword>
<feature type="active site" description="Phosphocysteine intermediate; for EIIB activity" evidence="11">
    <location>
        <position position="26"/>
    </location>
</feature>
<keyword evidence="17" id="KW-1185">Reference proteome</keyword>
<dbReference type="PROSITE" id="PS00371">
    <property type="entry name" value="PTS_EIIA_TYPE_1_HIS"/>
    <property type="match status" value="1"/>
</dbReference>
<dbReference type="GO" id="GO:0008982">
    <property type="term" value="F:protein-N(PI)-phosphohistidine-sugar phosphotransferase activity"/>
    <property type="evidence" value="ECO:0007669"/>
    <property type="project" value="InterPro"/>
</dbReference>
<name>A0A1T4MV65_9FIRM</name>
<evidence type="ECO:0000256" key="9">
    <source>
        <dbReference type="ARBA" id="ARBA00022989"/>
    </source>
</evidence>
<dbReference type="GO" id="GO:0005886">
    <property type="term" value="C:plasma membrane"/>
    <property type="evidence" value="ECO:0007669"/>
    <property type="project" value="UniProtKB-SubCell"/>
</dbReference>
<dbReference type="OrthoDB" id="92465at2"/>
<evidence type="ECO:0000256" key="11">
    <source>
        <dbReference type="PROSITE-ProRule" id="PRU00421"/>
    </source>
</evidence>
<feature type="transmembrane region" description="Helical" evidence="12">
    <location>
        <begin position="241"/>
        <end position="263"/>
    </location>
</feature>
<dbReference type="SUPFAM" id="SSF55604">
    <property type="entry name" value="Glucose permease domain IIB"/>
    <property type="match status" value="1"/>
</dbReference>
<feature type="domain" description="PTS EIIC type-1" evidence="15">
    <location>
        <begin position="103"/>
        <end position="459"/>
    </location>
</feature>
<comment type="subcellular location">
    <subcellularLocation>
        <location evidence="1">Cell membrane</location>
        <topology evidence="1">Multi-pass membrane protein</topology>
    </subcellularLocation>
</comment>
<evidence type="ECO:0000256" key="4">
    <source>
        <dbReference type="ARBA" id="ARBA00022597"/>
    </source>
</evidence>
<keyword evidence="8" id="KW-0418">Kinase</keyword>
<dbReference type="GO" id="GO:0090589">
    <property type="term" value="F:protein-phosphocysteine-trehalose phosphotransferase system transporter activity"/>
    <property type="evidence" value="ECO:0007669"/>
    <property type="project" value="TreeGrafter"/>
</dbReference>
<feature type="transmembrane region" description="Helical" evidence="12">
    <location>
        <begin position="196"/>
        <end position="221"/>
    </location>
</feature>
<dbReference type="PROSITE" id="PS51103">
    <property type="entry name" value="PTS_EIIC_TYPE_1"/>
    <property type="match status" value="1"/>
</dbReference>
<protein>
    <submittedName>
        <fullName evidence="16">PTS system, beta-glucosides-specific IIC component</fullName>
    </submittedName>
</protein>
<keyword evidence="10 12" id="KW-0472">Membrane</keyword>
<dbReference type="Gene3D" id="2.70.70.10">
    <property type="entry name" value="Glucose Permease (Domain IIA)"/>
    <property type="match status" value="1"/>
</dbReference>
<accession>A0A1T4MV65</accession>
<keyword evidence="5" id="KW-0808">Transferase</keyword>
<dbReference type="NCBIfam" id="TIGR00830">
    <property type="entry name" value="PTBA"/>
    <property type="match status" value="1"/>
</dbReference>
<feature type="transmembrane region" description="Helical" evidence="12">
    <location>
        <begin position="142"/>
        <end position="161"/>
    </location>
</feature>
<feature type="transmembrane region" description="Helical" evidence="12">
    <location>
        <begin position="422"/>
        <end position="443"/>
    </location>
</feature>
<keyword evidence="2" id="KW-0813">Transport</keyword>
<dbReference type="EMBL" id="FUWY01000003">
    <property type="protein sequence ID" value="SJZ70746.1"/>
    <property type="molecule type" value="Genomic_DNA"/>
</dbReference>
<dbReference type="PROSITE" id="PS01035">
    <property type="entry name" value="PTS_EIIB_TYPE_1_CYS"/>
    <property type="match status" value="1"/>
</dbReference>
<dbReference type="GO" id="GO:0015771">
    <property type="term" value="P:trehalose transport"/>
    <property type="evidence" value="ECO:0007669"/>
    <property type="project" value="TreeGrafter"/>
</dbReference>
<feature type="transmembrane region" description="Helical" evidence="12">
    <location>
        <begin position="173"/>
        <end position="190"/>
    </location>
</feature>
<feature type="domain" description="PTS EIIA type-1" evidence="13">
    <location>
        <begin position="484"/>
        <end position="588"/>
    </location>
</feature>
<evidence type="ECO:0000256" key="12">
    <source>
        <dbReference type="SAM" id="Phobius"/>
    </source>
</evidence>
<organism evidence="16 17">
    <name type="scientific">Anaerorhabdus furcosa</name>
    <dbReference type="NCBI Taxonomy" id="118967"/>
    <lineage>
        <taxon>Bacteria</taxon>
        <taxon>Bacillati</taxon>
        <taxon>Bacillota</taxon>
        <taxon>Erysipelotrichia</taxon>
        <taxon>Erysipelotrichales</taxon>
        <taxon>Erysipelotrichaceae</taxon>
        <taxon>Anaerorhabdus</taxon>
    </lineage>
</organism>
<evidence type="ECO:0000259" key="14">
    <source>
        <dbReference type="PROSITE" id="PS51098"/>
    </source>
</evidence>
<evidence type="ECO:0000259" key="13">
    <source>
        <dbReference type="PROSITE" id="PS51093"/>
    </source>
</evidence>
<evidence type="ECO:0000256" key="2">
    <source>
        <dbReference type="ARBA" id="ARBA00022448"/>
    </source>
</evidence>
<keyword evidence="7 12" id="KW-0812">Transmembrane</keyword>
<dbReference type="Pfam" id="PF00367">
    <property type="entry name" value="PTS_EIIB"/>
    <property type="match status" value="1"/>
</dbReference>
<dbReference type="PROSITE" id="PS51098">
    <property type="entry name" value="PTS_EIIB_TYPE_1"/>
    <property type="match status" value="1"/>
</dbReference>
<dbReference type="PANTHER" id="PTHR30175:SF1">
    <property type="entry name" value="PTS SYSTEM ARBUTIN-, CELLOBIOSE-, AND SALICIN-SPECIFIC EIIBC COMPONENT-RELATED"/>
    <property type="match status" value="1"/>
</dbReference>
<dbReference type="InterPro" id="IPR003352">
    <property type="entry name" value="PTS_EIIC"/>
</dbReference>
<feature type="transmembrane region" description="Helical" evidence="12">
    <location>
        <begin position="317"/>
        <end position="340"/>
    </location>
</feature>
<reference evidence="17" key="1">
    <citation type="submission" date="2017-02" db="EMBL/GenBank/DDBJ databases">
        <authorList>
            <person name="Varghese N."/>
            <person name="Submissions S."/>
        </authorList>
    </citation>
    <scope>NUCLEOTIDE SEQUENCE [LARGE SCALE GENOMIC DNA]</scope>
    <source>
        <strain evidence="17">ATCC 25662</strain>
    </source>
</reference>
<evidence type="ECO:0000259" key="15">
    <source>
        <dbReference type="PROSITE" id="PS51103"/>
    </source>
</evidence>
<dbReference type="NCBIfam" id="TIGR01995">
    <property type="entry name" value="PTS-II-ABC-beta"/>
    <property type="match status" value="1"/>
</dbReference>
<dbReference type="InterPro" id="IPR013013">
    <property type="entry name" value="PTS_EIIC_1"/>
</dbReference>
<dbReference type="InterPro" id="IPR036878">
    <property type="entry name" value="Glu_permease_IIB"/>
</dbReference>
<dbReference type="AlphaFoldDB" id="A0A1T4MV65"/>
<evidence type="ECO:0000256" key="10">
    <source>
        <dbReference type="ARBA" id="ARBA00023136"/>
    </source>
</evidence>
<evidence type="ECO:0000256" key="1">
    <source>
        <dbReference type="ARBA" id="ARBA00004651"/>
    </source>
</evidence>
<evidence type="ECO:0000313" key="16">
    <source>
        <dbReference type="EMBL" id="SJZ70746.1"/>
    </source>
</evidence>
<proteinExistence type="predicted"/>
<gene>
    <name evidence="16" type="ORF">SAMN02745191_1422</name>
</gene>
<dbReference type="FunFam" id="2.70.70.10:FF:000001">
    <property type="entry name" value="PTS system glucose-specific IIA component"/>
    <property type="match status" value="1"/>
</dbReference>
<evidence type="ECO:0000256" key="3">
    <source>
        <dbReference type="ARBA" id="ARBA00022475"/>
    </source>
</evidence>
<feature type="transmembrane region" description="Helical" evidence="12">
    <location>
        <begin position="380"/>
        <end position="402"/>
    </location>
</feature>
<evidence type="ECO:0000256" key="7">
    <source>
        <dbReference type="ARBA" id="ARBA00022692"/>
    </source>
</evidence>